<dbReference type="Proteomes" id="UP000273252">
    <property type="component" value="Unassembled WGS sequence"/>
</dbReference>
<dbReference type="PANTHER" id="PTHR30537">
    <property type="entry name" value="HTH-TYPE TRANSCRIPTIONAL REGULATOR"/>
    <property type="match status" value="1"/>
</dbReference>
<evidence type="ECO:0000256" key="3">
    <source>
        <dbReference type="ARBA" id="ARBA00023125"/>
    </source>
</evidence>
<dbReference type="InterPro" id="IPR058163">
    <property type="entry name" value="LysR-type_TF_proteobact-type"/>
</dbReference>
<evidence type="ECO:0000256" key="4">
    <source>
        <dbReference type="ARBA" id="ARBA00023163"/>
    </source>
</evidence>
<dbReference type="FunFam" id="1.10.10.10:FF:000001">
    <property type="entry name" value="LysR family transcriptional regulator"/>
    <property type="match status" value="1"/>
</dbReference>
<dbReference type="RefSeq" id="WP_120029705.1">
    <property type="nucleotide sequence ID" value="NZ_QVMU01000002.1"/>
</dbReference>
<dbReference type="GO" id="GO:0006351">
    <property type="term" value="P:DNA-templated transcription"/>
    <property type="evidence" value="ECO:0007669"/>
    <property type="project" value="TreeGrafter"/>
</dbReference>
<dbReference type="PRINTS" id="PR00039">
    <property type="entry name" value="HTHLYSR"/>
</dbReference>
<dbReference type="AlphaFoldDB" id="A0A3A6R0R5"/>
<comment type="similarity">
    <text evidence="1">Belongs to the LysR transcriptional regulatory family.</text>
</comment>
<dbReference type="InterPro" id="IPR005119">
    <property type="entry name" value="LysR_subst-bd"/>
</dbReference>
<accession>A0A3A6R0R5</accession>
<evidence type="ECO:0000313" key="6">
    <source>
        <dbReference type="EMBL" id="RJX74369.1"/>
    </source>
</evidence>
<dbReference type="GO" id="GO:0043565">
    <property type="term" value="F:sequence-specific DNA binding"/>
    <property type="evidence" value="ECO:0007669"/>
    <property type="project" value="TreeGrafter"/>
</dbReference>
<dbReference type="Gene3D" id="1.10.10.10">
    <property type="entry name" value="Winged helix-like DNA-binding domain superfamily/Winged helix DNA-binding domain"/>
    <property type="match status" value="1"/>
</dbReference>
<keyword evidence="3" id="KW-0238">DNA-binding</keyword>
<dbReference type="OrthoDB" id="5526340at2"/>
<dbReference type="InterPro" id="IPR036390">
    <property type="entry name" value="WH_DNA-bd_sf"/>
</dbReference>
<dbReference type="InterPro" id="IPR000847">
    <property type="entry name" value="LysR_HTH_N"/>
</dbReference>
<sequence length="307" mass="35128">MDNRLRHLAGLRYFEAAARKKSYSKAAEELFVSQAAVSQKIRQLEQELDCKLFVRQGRDMQLTPSGQMLFQQVSLGFNEVIKGLNHIQSEPIDGLLKVSAPPSFASRWLLPRLWKFSMQYPNIPIQVDTTCKEIRLNNGEMDVAIWQSDTMETKGGLNIELLFSEPLYPFCSPLLANSLKLTRPEQLLECWLIHFKCESFSWQDWFTQSGISMNKESVKWMEVETFDLAMSAVMAGHGACLATDSLANDFTQRSMLVKPFDLAMQPGISFHLLTEPSSPRQVRIKAFTQWLKTEIDCHQETLLPKRS</sequence>
<evidence type="ECO:0000259" key="5">
    <source>
        <dbReference type="PROSITE" id="PS50931"/>
    </source>
</evidence>
<dbReference type="PANTHER" id="PTHR30537:SF26">
    <property type="entry name" value="GLYCINE CLEAVAGE SYSTEM TRANSCRIPTIONAL ACTIVATOR"/>
    <property type="match status" value="1"/>
</dbReference>
<gene>
    <name evidence="6" type="ORF">DZ860_04385</name>
</gene>
<dbReference type="Gene3D" id="3.40.190.10">
    <property type="entry name" value="Periplasmic binding protein-like II"/>
    <property type="match status" value="2"/>
</dbReference>
<proteinExistence type="inferred from homology"/>
<organism evidence="6 7">
    <name type="scientific">Vibrio sinensis</name>
    <dbReference type="NCBI Taxonomy" id="2302434"/>
    <lineage>
        <taxon>Bacteria</taxon>
        <taxon>Pseudomonadati</taxon>
        <taxon>Pseudomonadota</taxon>
        <taxon>Gammaproteobacteria</taxon>
        <taxon>Vibrionales</taxon>
        <taxon>Vibrionaceae</taxon>
        <taxon>Vibrio</taxon>
    </lineage>
</organism>
<dbReference type="CDD" id="cd08432">
    <property type="entry name" value="PBP2_GcdR_TrpI_HvrB_AmpR_like"/>
    <property type="match status" value="1"/>
</dbReference>
<protein>
    <submittedName>
        <fullName evidence="6">LysR family transcriptional regulator</fullName>
    </submittedName>
</protein>
<keyword evidence="7" id="KW-1185">Reference proteome</keyword>
<keyword evidence="4" id="KW-0804">Transcription</keyword>
<evidence type="ECO:0000256" key="1">
    <source>
        <dbReference type="ARBA" id="ARBA00009437"/>
    </source>
</evidence>
<dbReference type="EMBL" id="QVMU01000002">
    <property type="protein sequence ID" value="RJX74369.1"/>
    <property type="molecule type" value="Genomic_DNA"/>
</dbReference>
<dbReference type="InterPro" id="IPR036388">
    <property type="entry name" value="WH-like_DNA-bd_sf"/>
</dbReference>
<dbReference type="SUPFAM" id="SSF46785">
    <property type="entry name" value="Winged helix' DNA-binding domain"/>
    <property type="match status" value="1"/>
</dbReference>
<reference evidence="6 7" key="1">
    <citation type="submission" date="2018-08" db="EMBL/GenBank/DDBJ databases">
        <title>Vibrio isolated from the Eastern China Marginal Seas.</title>
        <authorList>
            <person name="Li Y."/>
        </authorList>
    </citation>
    <scope>NUCLEOTIDE SEQUENCE [LARGE SCALE GENOMIC DNA]</scope>
    <source>
        <strain evidence="6 7">BEI233</strain>
    </source>
</reference>
<feature type="domain" description="HTH lysR-type" evidence="5">
    <location>
        <begin position="1"/>
        <end position="63"/>
    </location>
</feature>
<comment type="caution">
    <text evidence="6">The sequence shown here is derived from an EMBL/GenBank/DDBJ whole genome shotgun (WGS) entry which is preliminary data.</text>
</comment>
<dbReference type="Pfam" id="PF00126">
    <property type="entry name" value="HTH_1"/>
    <property type="match status" value="1"/>
</dbReference>
<dbReference type="GO" id="GO:0003700">
    <property type="term" value="F:DNA-binding transcription factor activity"/>
    <property type="evidence" value="ECO:0007669"/>
    <property type="project" value="InterPro"/>
</dbReference>
<dbReference type="PROSITE" id="PS50931">
    <property type="entry name" value="HTH_LYSR"/>
    <property type="match status" value="1"/>
</dbReference>
<dbReference type="Pfam" id="PF03466">
    <property type="entry name" value="LysR_substrate"/>
    <property type="match status" value="1"/>
</dbReference>
<dbReference type="SUPFAM" id="SSF53850">
    <property type="entry name" value="Periplasmic binding protein-like II"/>
    <property type="match status" value="1"/>
</dbReference>
<keyword evidence="2" id="KW-0805">Transcription regulation</keyword>
<name>A0A3A6R0R5_9VIBR</name>
<evidence type="ECO:0000313" key="7">
    <source>
        <dbReference type="Proteomes" id="UP000273252"/>
    </source>
</evidence>
<evidence type="ECO:0000256" key="2">
    <source>
        <dbReference type="ARBA" id="ARBA00023015"/>
    </source>
</evidence>